<keyword evidence="2" id="KW-1185">Reference proteome</keyword>
<name>A0ABU7G3L7_9ALTE</name>
<evidence type="ECO:0000313" key="2">
    <source>
        <dbReference type="Proteomes" id="UP001310248"/>
    </source>
</evidence>
<sequence length="94" mass="10436">MDKKRDKDIVAALTEVCEAAKLESEGFAWISHRVNFQRFPESLQISCAYSSASQLNLSKQNGEQQGLVNQIVDGLANKGIVLAKPQRQIVFISE</sequence>
<reference evidence="2" key="1">
    <citation type="submission" date="2023-07" db="EMBL/GenBank/DDBJ databases">
        <title>Draft genome sequence of Agarivorans aestuarii strain ZMCS4, a CAZymes producing bacteria isolated from the marine brown algae Clodostephus spongiosus.</title>
        <authorList>
            <person name="Lorente B."/>
            <person name="Cabral C."/>
            <person name="Frias J."/>
            <person name="Faria J."/>
            <person name="Toubarro D."/>
        </authorList>
    </citation>
    <scope>NUCLEOTIDE SEQUENCE [LARGE SCALE GENOMIC DNA]</scope>
    <source>
        <strain evidence="2">ZMCS4</strain>
    </source>
</reference>
<proteinExistence type="predicted"/>
<dbReference type="RefSeq" id="WP_329775208.1">
    <property type="nucleotide sequence ID" value="NZ_JAYDYW010000006.1"/>
</dbReference>
<gene>
    <name evidence="1" type="ORF">SNR37_003420</name>
</gene>
<comment type="caution">
    <text evidence="1">The sequence shown here is derived from an EMBL/GenBank/DDBJ whole genome shotgun (WGS) entry which is preliminary data.</text>
</comment>
<dbReference type="Proteomes" id="UP001310248">
    <property type="component" value="Unassembled WGS sequence"/>
</dbReference>
<protein>
    <submittedName>
        <fullName evidence="1">Fis family transcriptional regulator</fullName>
    </submittedName>
</protein>
<organism evidence="1 2">
    <name type="scientific">Agarivorans aestuarii</name>
    <dbReference type="NCBI Taxonomy" id="1563703"/>
    <lineage>
        <taxon>Bacteria</taxon>
        <taxon>Pseudomonadati</taxon>
        <taxon>Pseudomonadota</taxon>
        <taxon>Gammaproteobacteria</taxon>
        <taxon>Alteromonadales</taxon>
        <taxon>Alteromonadaceae</taxon>
        <taxon>Agarivorans</taxon>
    </lineage>
</organism>
<evidence type="ECO:0000313" key="1">
    <source>
        <dbReference type="EMBL" id="MEE1673993.1"/>
    </source>
</evidence>
<accession>A0ABU7G3L7</accession>
<reference evidence="1 2" key="2">
    <citation type="submission" date="2023-12" db="EMBL/GenBank/DDBJ databases">
        <authorList>
            <consortium name="Cladostephus spongiosus"/>
            <person name="Lorente B."/>
            <person name="Cabral C."/>
            <person name="Frias J."/>
            <person name="Faria J."/>
            <person name="Toubarro D."/>
        </authorList>
    </citation>
    <scope>NUCLEOTIDE SEQUENCE [LARGE SCALE GENOMIC DNA]</scope>
    <source>
        <strain evidence="1 2">ZMCS4</strain>
    </source>
</reference>
<dbReference type="EMBL" id="JAYDYW010000006">
    <property type="protein sequence ID" value="MEE1673993.1"/>
    <property type="molecule type" value="Genomic_DNA"/>
</dbReference>